<dbReference type="AlphaFoldDB" id="A0A4D6M775"/>
<gene>
    <name evidence="2" type="ORF">DEO72_LG6g943</name>
</gene>
<keyword evidence="3" id="KW-1185">Reference proteome</keyword>
<protein>
    <recommendedName>
        <fullName evidence="1">DUF8039 domain-containing protein</fullName>
    </recommendedName>
</protein>
<feature type="domain" description="DUF8039" evidence="1">
    <location>
        <begin position="50"/>
        <end position="132"/>
    </location>
</feature>
<evidence type="ECO:0000259" key="1">
    <source>
        <dbReference type="Pfam" id="PF26133"/>
    </source>
</evidence>
<dbReference type="EMBL" id="CP039350">
    <property type="protein sequence ID" value="QCD96241.1"/>
    <property type="molecule type" value="Genomic_DNA"/>
</dbReference>
<dbReference type="OrthoDB" id="1429008at2759"/>
<dbReference type="PANTHER" id="PTHR33018">
    <property type="entry name" value="OS10G0338966 PROTEIN-RELATED"/>
    <property type="match status" value="1"/>
</dbReference>
<accession>A0A4D6M775</accession>
<dbReference type="PANTHER" id="PTHR33018:SF31">
    <property type="entry name" value="TRANSPOSASE, PTTA_EN_SPM, PLANT"/>
    <property type="match status" value="1"/>
</dbReference>
<dbReference type="InterPro" id="IPR058352">
    <property type="entry name" value="DUF8039"/>
</dbReference>
<evidence type="ECO:0000313" key="2">
    <source>
        <dbReference type="EMBL" id="QCD96241.1"/>
    </source>
</evidence>
<reference evidence="2 3" key="1">
    <citation type="submission" date="2019-04" db="EMBL/GenBank/DDBJ databases">
        <title>An improved genome assembly and genetic linkage map for asparagus bean, Vigna unguiculata ssp. sesquipedialis.</title>
        <authorList>
            <person name="Xia Q."/>
            <person name="Zhang R."/>
            <person name="Dong Y."/>
        </authorList>
    </citation>
    <scope>NUCLEOTIDE SEQUENCE [LARGE SCALE GENOMIC DNA]</scope>
    <source>
        <tissue evidence="2">Leaf</tissue>
    </source>
</reference>
<dbReference type="Proteomes" id="UP000501690">
    <property type="component" value="Linkage Group LG6"/>
</dbReference>
<proteinExistence type="predicted"/>
<evidence type="ECO:0000313" key="3">
    <source>
        <dbReference type="Proteomes" id="UP000501690"/>
    </source>
</evidence>
<organism evidence="2 3">
    <name type="scientific">Vigna unguiculata</name>
    <name type="common">Cowpea</name>
    <dbReference type="NCBI Taxonomy" id="3917"/>
    <lineage>
        <taxon>Eukaryota</taxon>
        <taxon>Viridiplantae</taxon>
        <taxon>Streptophyta</taxon>
        <taxon>Embryophyta</taxon>
        <taxon>Tracheophyta</taxon>
        <taxon>Spermatophyta</taxon>
        <taxon>Magnoliopsida</taxon>
        <taxon>eudicotyledons</taxon>
        <taxon>Gunneridae</taxon>
        <taxon>Pentapetalae</taxon>
        <taxon>rosids</taxon>
        <taxon>fabids</taxon>
        <taxon>Fabales</taxon>
        <taxon>Fabaceae</taxon>
        <taxon>Papilionoideae</taxon>
        <taxon>50 kb inversion clade</taxon>
        <taxon>NPAAA clade</taxon>
        <taxon>indigoferoid/millettioid clade</taxon>
        <taxon>Phaseoleae</taxon>
        <taxon>Vigna</taxon>
    </lineage>
</organism>
<sequence length="217" mass="24085">MKDMIERMARMENEIISLRQKDTSNNIEQLDISVNSGQGSCTISLNSFPKGVSSCKLFVSSPLLCLVAHGKLHNVKSDALHGRSLPSGHVKVSVDINVEPNVSLPIPNANHDIMTTGQAIGTFVAWPNNLLQVVDVDSTLSKKKRINNTNEYVVTKRKCQGKMVIQHDPRKVIHPNLPQCCNYLPSYMKLKPTESLSPIEMEKAIFGLDEHKETVKA</sequence>
<name>A0A4D6M775_VIGUN</name>
<dbReference type="Pfam" id="PF26133">
    <property type="entry name" value="DUF8039"/>
    <property type="match status" value="1"/>
</dbReference>
<dbReference type="Gramene" id="Vigun01g053233.1.v1.2">
    <property type="protein sequence ID" value="Vigun01g053233.1.v1.2"/>
    <property type="gene ID" value="Vigun01g053233.v1.2"/>
</dbReference>